<name>A0ABP6YWH2_9ACTN</name>
<feature type="compositionally biased region" description="Low complexity" evidence="1">
    <location>
        <begin position="143"/>
        <end position="163"/>
    </location>
</feature>
<feature type="region of interest" description="Disordered" evidence="1">
    <location>
        <begin position="80"/>
        <end position="191"/>
    </location>
</feature>
<accession>A0ABP6YWH2</accession>
<reference evidence="4" key="1">
    <citation type="journal article" date="2019" name="Int. J. Syst. Evol. Microbiol.">
        <title>The Global Catalogue of Microorganisms (GCM) 10K type strain sequencing project: providing services to taxonomists for standard genome sequencing and annotation.</title>
        <authorList>
            <consortium name="The Broad Institute Genomics Platform"/>
            <consortium name="The Broad Institute Genome Sequencing Center for Infectious Disease"/>
            <person name="Wu L."/>
            <person name="Ma J."/>
        </authorList>
    </citation>
    <scope>NUCLEOTIDE SEQUENCE [LARGE SCALE GENOMIC DNA]</scope>
    <source>
        <strain evidence="4">JCM 16902</strain>
    </source>
</reference>
<keyword evidence="4" id="KW-1185">Reference proteome</keyword>
<comment type="caution">
    <text evidence="3">The sequence shown here is derived from an EMBL/GenBank/DDBJ whole genome shotgun (WGS) entry which is preliminary data.</text>
</comment>
<dbReference type="RefSeq" id="WP_231488445.1">
    <property type="nucleotide sequence ID" value="NZ_BAAAZO010000001.1"/>
</dbReference>
<evidence type="ECO:0000313" key="3">
    <source>
        <dbReference type="EMBL" id="GAA3592937.1"/>
    </source>
</evidence>
<feature type="compositionally biased region" description="Low complexity" evidence="1">
    <location>
        <begin position="89"/>
        <end position="112"/>
    </location>
</feature>
<keyword evidence="2" id="KW-1133">Transmembrane helix</keyword>
<keyword evidence="2" id="KW-0472">Membrane</keyword>
<evidence type="ECO:0008006" key="5">
    <source>
        <dbReference type="Google" id="ProtNLM"/>
    </source>
</evidence>
<sequence>MTDEEELAQRLRGQLDDELGDIQVRAGSRERLRQGLRGRRRAPWLRASVMVPVAMAGVIAAVLLAVPALLHRDEGTGIAPAGEPSVIQTETPEVTVDPVPTTTPADDLVPDPSATRKPAKSPIAPTPVRSAPRGSMTRATSKAEVTATAAATPATPTQEPAVTLEPTPPSTQEPTLPVTGTDSPAETTASS</sequence>
<evidence type="ECO:0000313" key="4">
    <source>
        <dbReference type="Proteomes" id="UP001501074"/>
    </source>
</evidence>
<evidence type="ECO:0000256" key="2">
    <source>
        <dbReference type="SAM" id="Phobius"/>
    </source>
</evidence>
<organism evidence="3 4">
    <name type="scientific">Kineosporia mesophila</name>
    <dbReference type="NCBI Taxonomy" id="566012"/>
    <lineage>
        <taxon>Bacteria</taxon>
        <taxon>Bacillati</taxon>
        <taxon>Actinomycetota</taxon>
        <taxon>Actinomycetes</taxon>
        <taxon>Kineosporiales</taxon>
        <taxon>Kineosporiaceae</taxon>
        <taxon>Kineosporia</taxon>
    </lineage>
</organism>
<protein>
    <recommendedName>
        <fullName evidence="5">DUF3040 domain-containing protein</fullName>
    </recommendedName>
</protein>
<feature type="transmembrane region" description="Helical" evidence="2">
    <location>
        <begin position="47"/>
        <end position="70"/>
    </location>
</feature>
<feature type="compositionally biased region" description="Polar residues" evidence="1">
    <location>
        <begin position="172"/>
        <end position="191"/>
    </location>
</feature>
<dbReference type="EMBL" id="BAAAZO010000001">
    <property type="protein sequence ID" value="GAA3592937.1"/>
    <property type="molecule type" value="Genomic_DNA"/>
</dbReference>
<proteinExistence type="predicted"/>
<gene>
    <name evidence="3" type="ORF">GCM10022223_04620</name>
</gene>
<dbReference type="Proteomes" id="UP001501074">
    <property type="component" value="Unassembled WGS sequence"/>
</dbReference>
<evidence type="ECO:0000256" key="1">
    <source>
        <dbReference type="SAM" id="MobiDB-lite"/>
    </source>
</evidence>
<keyword evidence="2" id="KW-0812">Transmembrane</keyword>